<organism evidence="1 2">
    <name type="scientific">Caenorhabditis tropicalis</name>
    <dbReference type="NCBI Taxonomy" id="1561998"/>
    <lineage>
        <taxon>Eukaryota</taxon>
        <taxon>Metazoa</taxon>
        <taxon>Ecdysozoa</taxon>
        <taxon>Nematoda</taxon>
        <taxon>Chromadorea</taxon>
        <taxon>Rhabditida</taxon>
        <taxon>Rhabditina</taxon>
        <taxon>Rhabditomorpha</taxon>
        <taxon>Rhabditoidea</taxon>
        <taxon>Rhabditidae</taxon>
        <taxon>Peloderinae</taxon>
        <taxon>Caenorhabditis</taxon>
    </lineage>
</organism>
<accession>A0A1I7T936</accession>
<proteinExistence type="predicted"/>
<keyword evidence="1" id="KW-1185">Reference proteome</keyword>
<dbReference type="AlphaFoldDB" id="A0A1I7T936"/>
<sequence>MGNPETAVYKFVINPIGTGAGLKEFFEAAKGEKNAKVETVTWYSQLFKIEQLHMFLAFFDMKYLKTITFKMFVPQVKWLMESDELKDVKKCLIGYVMKPGIECKLHINLESWDFLTQLIETFTEIDLQIGANFDMFFALDYRFDDKGFDEILKQNSSFISSDTDSVDRKIYWFEAKRLRYQLIVMSGSDRLKGQIVSGGFAKHRLRNLRVENNFRSGEQSQLFRFLKPRFPISIIFS</sequence>
<protein>
    <submittedName>
        <fullName evidence="2">FTH domain-containing protein</fullName>
    </submittedName>
</protein>
<dbReference type="Proteomes" id="UP000095282">
    <property type="component" value="Unplaced"/>
</dbReference>
<name>A0A1I7T936_9PELO</name>
<reference evidence="2" key="1">
    <citation type="submission" date="2016-11" db="UniProtKB">
        <authorList>
            <consortium name="WormBaseParasite"/>
        </authorList>
    </citation>
    <scope>IDENTIFICATION</scope>
</reference>
<evidence type="ECO:0000313" key="1">
    <source>
        <dbReference type="Proteomes" id="UP000095282"/>
    </source>
</evidence>
<evidence type="ECO:0000313" key="2">
    <source>
        <dbReference type="WBParaSite" id="Csp11.Scaffold551.g3632.t1"/>
    </source>
</evidence>
<dbReference type="WBParaSite" id="Csp11.Scaffold551.g3632.t1">
    <property type="protein sequence ID" value="Csp11.Scaffold551.g3632.t1"/>
    <property type="gene ID" value="Csp11.Scaffold551.g3632"/>
</dbReference>